<sequence>MLLLEDFEKNGSNLIHHRKLEDVQTPQASQAEKSECHIRATLLVRNHQSAPPIFLSVGFFRVVGGTELVGSRGSAKISLYETLLKKAVLSNSSKYLGTVRSLKIKISIMPQIKLESSDGEVFPVDVKVAKVSTTLKTMLEDLGMEDDDDETVPLPNVNAAILRKVLEWCKFHQDDPPVTEEEEDEDKRCDNIPDWDREFLNVDQGTLFELISAANYLNIKGLMNVSCKTVANMIRGKTPEEIRKTFNIENDFTPEEEERVRKENDWCED</sequence>
<dbReference type="InterPro" id="IPR011333">
    <property type="entry name" value="SKP1/BTB/POZ_sf"/>
</dbReference>
<dbReference type="InterPro" id="IPR016897">
    <property type="entry name" value="SKP1"/>
</dbReference>
<evidence type="ECO:0000313" key="6">
    <source>
        <dbReference type="Proteomes" id="UP001566132"/>
    </source>
</evidence>
<evidence type="ECO:0000256" key="2">
    <source>
        <dbReference type="ARBA" id="ARBA00022786"/>
    </source>
</evidence>
<comment type="similarity">
    <text evidence="1">Belongs to the SKP1 family.</text>
</comment>
<dbReference type="Pfam" id="PF01466">
    <property type="entry name" value="Skp1"/>
    <property type="match status" value="1"/>
</dbReference>
<dbReference type="Gene3D" id="3.30.710.10">
    <property type="entry name" value="Potassium Channel Kv1.1, Chain A"/>
    <property type="match status" value="1"/>
</dbReference>
<dbReference type="InterPro" id="IPR016072">
    <property type="entry name" value="Skp1_comp_dimer"/>
</dbReference>
<keyword evidence="2" id="KW-0833">Ubl conjugation pathway</keyword>
<dbReference type="PANTHER" id="PTHR11165">
    <property type="entry name" value="SKP1"/>
    <property type="match status" value="1"/>
</dbReference>
<dbReference type="EMBL" id="JBDJPC010000003">
    <property type="protein sequence ID" value="KAL1509885.1"/>
    <property type="molecule type" value="Genomic_DNA"/>
</dbReference>
<comment type="caution">
    <text evidence="5">The sequence shown here is derived from an EMBL/GenBank/DDBJ whole genome shotgun (WGS) entry which is preliminary data.</text>
</comment>
<evidence type="ECO:0000256" key="1">
    <source>
        <dbReference type="ARBA" id="ARBA00009993"/>
    </source>
</evidence>
<keyword evidence="6" id="KW-1185">Reference proteome</keyword>
<dbReference type="Proteomes" id="UP001566132">
    <property type="component" value="Unassembled WGS sequence"/>
</dbReference>
<feature type="domain" description="SKP1 component dimerisation" evidence="3">
    <location>
        <begin position="220"/>
        <end position="267"/>
    </location>
</feature>
<proteinExistence type="inferred from homology"/>
<protein>
    <recommendedName>
        <fullName evidence="7">S-phase kinase-associated protein 1</fullName>
    </recommendedName>
</protein>
<evidence type="ECO:0008006" key="7">
    <source>
        <dbReference type="Google" id="ProtNLM"/>
    </source>
</evidence>
<dbReference type="CDD" id="cd18322">
    <property type="entry name" value="BTB_POZ_SKP1"/>
    <property type="match status" value="1"/>
</dbReference>
<name>A0ABD1F7F0_HYPHA</name>
<dbReference type="FunFam" id="3.30.710.10:FF:000018">
    <property type="entry name" value="S-phase kinase-associated protein 1"/>
    <property type="match status" value="1"/>
</dbReference>
<dbReference type="InterPro" id="IPR001232">
    <property type="entry name" value="SKP1-like"/>
</dbReference>
<dbReference type="SUPFAM" id="SSF54695">
    <property type="entry name" value="POZ domain"/>
    <property type="match status" value="1"/>
</dbReference>
<evidence type="ECO:0000259" key="3">
    <source>
        <dbReference type="Pfam" id="PF01466"/>
    </source>
</evidence>
<dbReference type="AlphaFoldDB" id="A0ABD1F7F0"/>
<dbReference type="SUPFAM" id="SSF81382">
    <property type="entry name" value="Skp1 dimerisation domain-like"/>
    <property type="match status" value="1"/>
</dbReference>
<organism evidence="5 6">
    <name type="scientific">Hypothenemus hampei</name>
    <name type="common">Coffee berry borer</name>
    <dbReference type="NCBI Taxonomy" id="57062"/>
    <lineage>
        <taxon>Eukaryota</taxon>
        <taxon>Metazoa</taxon>
        <taxon>Ecdysozoa</taxon>
        <taxon>Arthropoda</taxon>
        <taxon>Hexapoda</taxon>
        <taxon>Insecta</taxon>
        <taxon>Pterygota</taxon>
        <taxon>Neoptera</taxon>
        <taxon>Endopterygota</taxon>
        <taxon>Coleoptera</taxon>
        <taxon>Polyphaga</taxon>
        <taxon>Cucujiformia</taxon>
        <taxon>Curculionidae</taxon>
        <taxon>Scolytinae</taxon>
        <taxon>Hypothenemus</taxon>
    </lineage>
</organism>
<dbReference type="InterPro" id="IPR016073">
    <property type="entry name" value="Skp1_comp_POZ"/>
</dbReference>
<evidence type="ECO:0000313" key="5">
    <source>
        <dbReference type="EMBL" id="KAL1509885.1"/>
    </source>
</evidence>
<feature type="domain" description="SKP1 component POZ" evidence="4">
    <location>
        <begin position="111"/>
        <end position="173"/>
    </location>
</feature>
<dbReference type="Pfam" id="PF03931">
    <property type="entry name" value="Skp1_POZ"/>
    <property type="match status" value="1"/>
</dbReference>
<evidence type="ECO:0000259" key="4">
    <source>
        <dbReference type="Pfam" id="PF03931"/>
    </source>
</evidence>
<reference evidence="5 6" key="1">
    <citation type="submission" date="2024-05" db="EMBL/GenBank/DDBJ databases">
        <title>Genetic variation in Jamaican populations of the coffee berry borer (Hypothenemus hampei).</title>
        <authorList>
            <person name="Errbii M."/>
            <person name="Myrie A."/>
        </authorList>
    </citation>
    <scope>NUCLEOTIDE SEQUENCE [LARGE SCALE GENOMIC DNA]</scope>
    <source>
        <strain evidence="5">JA-Hopewell-2020-01-JO</strain>
        <tissue evidence="5">Whole body</tissue>
    </source>
</reference>
<dbReference type="SMART" id="SM00512">
    <property type="entry name" value="Skp1"/>
    <property type="match status" value="1"/>
</dbReference>
<gene>
    <name evidence="5" type="ORF">ABEB36_004556</name>
</gene>
<dbReference type="InterPro" id="IPR036296">
    <property type="entry name" value="SKP1-like_dim_sf"/>
</dbReference>
<accession>A0ABD1F7F0</accession>